<proteinExistence type="predicted"/>
<dbReference type="AlphaFoldDB" id="A0A6C0EGZ7"/>
<sequence>MKIEFDMTTKMPGQPVQRNPFEQENQDFMDMDMDMDMMDNNGEEMEIDDLEFPYNQSQSNNIDLAKRDQYLLKIEDEIQLRRKFLLEKQKKLEKLSRQNHFLETIKDDYENYHNYIVEQKEGQIRAMNSIKQYVEDLIVSGKLTDQDIKQAKDDQREITSEVKKIREKINEIIGV</sequence>
<organism evidence="2">
    <name type="scientific">viral metagenome</name>
    <dbReference type="NCBI Taxonomy" id="1070528"/>
    <lineage>
        <taxon>unclassified sequences</taxon>
        <taxon>metagenomes</taxon>
        <taxon>organismal metagenomes</taxon>
    </lineage>
</organism>
<reference evidence="2" key="1">
    <citation type="journal article" date="2020" name="Nature">
        <title>Giant virus diversity and host interactions through global metagenomics.</title>
        <authorList>
            <person name="Schulz F."/>
            <person name="Roux S."/>
            <person name="Paez-Espino D."/>
            <person name="Jungbluth S."/>
            <person name="Walsh D.A."/>
            <person name="Denef V.J."/>
            <person name="McMahon K.D."/>
            <person name="Konstantinidis K.T."/>
            <person name="Eloe-Fadrosh E.A."/>
            <person name="Kyrpides N.C."/>
            <person name="Woyke T."/>
        </authorList>
    </citation>
    <scope>NUCLEOTIDE SEQUENCE</scope>
    <source>
        <strain evidence="2">GVMAG-M-3300023179-33</strain>
    </source>
</reference>
<accession>A0A6C0EGZ7</accession>
<evidence type="ECO:0000256" key="1">
    <source>
        <dbReference type="SAM" id="MobiDB-lite"/>
    </source>
</evidence>
<feature type="region of interest" description="Disordered" evidence="1">
    <location>
        <begin position="1"/>
        <end position="20"/>
    </location>
</feature>
<protein>
    <submittedName>
        <fullName evidence="2">Uncharacterized protein</fullName>
    </submittedName>
</protein>
<name>A0A6C0EGZ7_9ZZZZ</name>
<dbReference type="EMBL" id="MN739824">
    <property type="protein sequence ID" value="QHT27549.1"/>
    <property type="molecule type" value="Genomic_DNA"/>
</dbReference>
<evidence type="ECO:0000313" key="2">
    <source>
        <dbReference type="EMBL" id="QHT27549.1"/>
    </source>
</evidence>